<evidence type="ECO:0000313" key="8">
    <source>
        <dbReference type="Proteomes" id="UP000887561"/>
    </source>
</evidence>
<proteinExistence type="inferred from homology"/>
<feature type="transmembrane region" description="Helical" evidence="6">
    <location>
        <begin position="608"/>
        <end position="634"/>
    </location>
</feature>
<dbReference type="NCBIfam" id="NF004005">
    <property type="entry name" value="PRK05476.2-3"/>
    <property type="match status" value="1"/>
</dbReference>
<dbReference type="SMART" id="SM00997">
    <property type="entry name" value="AdoHcyase_NAD"/>
    <property type="match status" value="1"/>
</dbReference>
<feature type="domain" description="S-adenosyl-L-homocysteine hydrolase NAD binding" evidence="7">
    <location>
        <begin position="182"/>
        <end position="371"/>
    </location>
</feature>
<reference evidence="9" key="1">
    <citation type="submission" date="2022-11" db="UniProtKB">
        <authorList>
            <consortium name="WormBaseParasite"/>
        </authorList>
    </citation>
    <scope>IDENTIFICATION</scope>
</reference>
<dbReference type="InterPro" id="IPR000043">
    <property type="entry name" value="Adenosylhomocysteinase-like"/>
</dbReference>
<feature type="transmembrane region" description="Helical" evidence="6">
    <location>
        <begin position="567"/>
        <end position="587"/>
    </location>
</feature>
<evidence type="ECO:0000256" key="1">
    <source>
        <dbReference type="ARBA" id="ARBA00001911"/>
    </source>
</evidence>
<dbReference type="PANTHER" id="PTHR23420:SF0">
    <property type="entry name" value="ADENOSYLHOMOCYSTEINASE"/>
    <property type="match status" value="1"/>
</dbReference>
<dbReference type="WBParaSite" id="scaffold4102_cov219.g7644">
    <property type="protein sequence ID" value="scaffold4102_cov219.g7644"/>
    <property type="gene ID" value="scaffold4102_cov219.g7644"/>
</dbReference>
<evidence type="ECO:0000256" key="6">
    <source>
        <dbReference type="SAM" id="Phobius"/>
    </source>
</evidence>
<sequence length="747" mass="82845">MSVTTVTTMQSSKKLPYKVADISLADFGRREIIIAENEMPGLMAMRTVQTAVLIETLLELGAEVQWSSCNIFSTQDHAAAAIAAKGISVYAWKGETEEEYEWCIEQTIIFPNGQPLNMILDDGGDLTNLVHNKYPELLNKIIGISEETTTGVHNLAKMLESGELKVAAINVNDSVTKSKFDNLYGIRESLPDGIKRATDVMLAGKVAVVCGYGDVGKGSAAGLRNFGARVIITEIDPINALQAAMEGYQVTTLEDVIEQAQIIVTTTGCKDIVRGEHIEKLPEDAIICNDLCPRRSTATQEKRPFKVERWCKSGVDAVGHFDCEINVQWLEKNAASKEQVKPQVDRYTLKNGKHIILLAEGRLVNLGCATGHSSFVMSTSFTNQVIAQIELYTKANTPNAYKTGLYVLPKLLDEEVARLHLAKLGIFGYFKRGAFQGRSLSLNNGKIFTSKMTTAIVVAEAQPIVLKELSADYTEQLGTTMLAILDTIEQTRRKARQTYLDIKEFYEGSEKIQKMLTEALWDKSEMKEGHAIDRVELQELYFSMTVMIFSLTLGTLVGNLWTELDWLPQLGIFHALVGIGALLSRIWHKLNQCPSDPKERVHRSRLYIALLALGFCLGHLCSYLLPVIAPRLLAPFVIAFLIDNKLKLTRGGRVEFFIAFSVLMIIIYYIHCAHTDELRKQKEASTKEDKAKTPPDQPPKGGCCSGDGSAAPEEEKNIGFDQWKCISHFSYILASVVVDTLMAFLLG</sequence>
<dbReference type="InterPro" id="IPR036291">
    <property type="entry name" value="NAD(P)-bd_dom_sf"/>
</dbReference>
<dbReference type="GO" id="GO:0033353">
    <property type="term" value="P:S-adenosylmethionine cycle"/>
    <property type="evidence" value="ECO:0007669"/>
    <property type="project" value="TreeGrafter"/>
</dbReference>
<dbReference type="CDD" id="cd00401">
    <property type="entry name" value="SAHH"/>
    <property type="match status" value="1"/>
</dbReference>
<dbReference type="PROSITE" id="PS00738">
    <property type="entry name" value="ADOHCYASE_1"/>
    <property type="match status" value="1"/>
</dbReference>
<accession>A0A915MMD1</accession>
<feature type="transmembrane region" description="Helical" evidence="6">
    <location>
        <begin position="540"/>
        <end position="561"/>
    </location>
</feature>
<feature type="transmembrane region" description="Helical" evidence="6">
    <location>
        <begin position="654"/>
        <end position="672"/>
    </location>
</feature>
<dbReference type="InterPro" id="IPR020082">
    <property type="entry name" value="S-Ado-L-homoCys_hydrolase_CS"/>
</dbReference>
<dbReference type="Pfam" id="PF00670">
    <property type="entry name" value="AdoHcyase_NAD"/>
    <property type="match status" value="2"/>
</dbReference>
<keyword evidence="6" id="KW-0812">Transmembrane</keyword>
<evidence type="ECO:0000313" key="9">
    <source>
        <dbReference type="WBParaSite" id="scaffold4102_cov219.g7644"/>
    </source>
</evidence>
<comment type="similarity">
    <text evidence="2">Belongs to the adenosylhomocysteinase family.</text>
</comment>
<keyword evidence="6" id="KW-0472">Membrane</keyword>
<dbReference type="GO" id="GO:0006730">
    <property type="term" value="P:one-carbon metabolic process"/>
    <property type="evidence" value="ECO:0007669"/>
    <property type="project" value="UniProtKB-KW"/>
</dbReference>
<comment type="cofactor">
    <cofactor evidence="1">
        <name>NAD(+)</name>
        <dbReference type="ChEBI" id="CHEBI:57540"/>
    </cofactor>
</comment>
<dbReference type="SUPFAM" id="SSF51735">
    <property type="entry name" value="NAD(P)-binding Rossmann-fold domains"/>
    <property type="match status" value="1"/>
</dbReference>
<dbReference type="Gene3D" id="3.40.50.1480">
    <property type="entry name" value="Adenosylhomocysteinase-like"/>
    <property type="match status" value="4"/>
</dbReference>
<dbReference type="Proteomes" id="UP000887561">
    <property type="component" value="Unplaced"/>
</dbReference>
<dbReference type="GO" id="GO:0004013">
    <property type="term" value="F:adenosylhomocysteinase activity"/>
    <property type="evidence" value="ECO:0007669"/>
    <property type="project" value="TreeGrafter"/>
</dbReference>
<dbReference type="InterPro" id="IPR042172">
    <property type="entry name" value="Adenosylhomocyst_ase-like_sf"/>
</dbReference>
<keyword evidence="6" id="KW-1133">Transmembrane helix</keyword>
<feature type="transmembrane region" description="Helical" evidence="6">
    <location>
        <begin position="725"/>
        <end position="746"/>
    </location>
</feature>
<evidence type="ECO:0000259" key="7">
    <source>
        <dbReference type="SMART" id="SM00997"/>
    </source>
</evidence>
<feature type="region of interest" description="Disordered" evidence="5">
    <location>
        <begin position="682"/>
        <end position="709"/>
    </location>
</feature>
<keyword evidence="3" id="KW-0554">One-carbon metabolism</keyword>
<keyword evidence="8" id="KW-1185">Reference proteome</keyword>
<evidence type="ECO:0000256" key="4">
    <source>
        <dbReference type="ARBA" id="ARBA00023027"/>
    </source>
</evidence>
<evidence type="ECO:0000256" key="5">
    <source>
        <dbReference type="SAM" id="MobiDB-lite"/>
    </source>
</evidence>
<dbReference type="SUPFAM" id="SSF52283">
    <property type="entry name" value="Formate/glycerate dehydrogenase catalytic domain-like"/>
    <property type="match status" value="1"/>
</dbReference>
<evidence type="ECO:0000256" key="3">
    <source>
        <dbReference type="ARBA" id="ARBA00022563"/>
    </source>
</evidence>
<dbReference type="InterPro" id="IPR015878">
    <property type="entry name" value="Ado_hCys_hydrolase_NAD-bd"/>
</dbReference>
<name>A0A915MMD1_MELJA</name>
<evidence type="ECO:0000256" key="2">
    <source>
        <dbReference type="ARBA" id="ARBA00007122"/>
    </source>
</evidence>
<dbReference type="Pfam" id="PF05221">
    <property type="entry name" value="AdoHcyase"/>
    <property type="match status" value="2"/>
</dbReference>
<dbReference type="SMART" id="SM00996">
    <property type="entry name" value="AdoHcyase"/>
    <property type="match status" value="1"/>
</dbReference>
<dbReference type="AlphaFoldDB" id="A0A915MMD1"/>
<dbReference type="GO" id="GO:0005829">
    <property type="term" value="C:cytosol"/>
    <property type="evidence" value="ECO:0007669"/>
    <property type="project" value="TreeGrafter"/>
</dbReference>
<dbReference type="PANTHER" id="PTHR23420">
    <property type="entry name" value="ADENOSYLHOMOCYSTEINASE"/>
    <property type="match status" value="1"/>
</dbReference>
<protein>
    <submittedName>
        <fullName evidence="9">S-adenosyl-L-homocysteine hydrolase NAD binding domain-containing protein</fullName>
    </submittedName>
</protein>
<keyword evidence="4" id="KW-0520">NAD</keyword>
<organism evidence="8 9">
    <name type="scientific">Meloidogyne javanica</name>
    <name type="common">Root-knot nematode worm</name>
    <dbReference type="NCBI Taxonomy" id="6303"/>
    <lineage>
        <taxon>Eukaryota</taxon>
        <taxon>Metazoa</taxon>
        <taxon>Ecdysozoa</taxon>
        <taxon>Nematoda</taxon>
        <taxon>Chromadorea</taxon>
        <taxon>Rhabditida</taxon>
        <taxon>Tylenchina</taxon>
        <taxon>Tylenchomorpha</taxon>
        <taxon>Tylenchoidea</taxon>
        <taxon>Meloidogynidae</taxon>
        <taxon>Meloidogyninae</taxon>
        <taxon>Meloidogyne</taxon>
        <taxon>Meloidogyne incognita group</taxon>
    </lineage>
</organism>
<feature type="compositionally biased region" description="Basic and acidic residues" evidence="5">
    <location>
        <begin position="682"/>
        <end position="693"/>
    </location>
</feature>
<dbReference type="Gene3D" id="3.40.50.720">
    <property type="entry name" value="NAD(P)-binding Rossmann-like Domain"/>
    <property type="match status" value="2"/>
</dbReference>
<dbReference type="PROSITE" id="PS00739">
    <property type="entry name" value="ADOHCYASE_2"/>
    <property type="match status" value="1"/>
</dbReference>